<evidence type="ECO:0000256" key="19">
    <source>
        <dbReference type="ARBA" id="ARBA00025833"/>
    </source>
</evidence>
<dbReference type="InterPro" id="IPR039866">
    <property type="entry name" value="CPQ"/>
</dbReference>
<evidence type="ECO:0000256" key="22">
    <source>
        <dbReference type="SAM" id="SignalP"/>
    </source>
</evidence>
<keyword evidence="9" id="KW-0479">Metal-binding</keyword>
<keyword evidence="14" id="KW-0333">Golgi apparatus</keyword>
<dbReference type="Gene3D" id="3.40.630.10">
    <property type="entry name" value="Zn peptidases"/>
    <property type="match status" value="1"/>
</dbReference>
<evidence type="ECO:0000256" key="17">
    <source>
        <dbReference type="ARBA" id="ARBA00023180"/>
    </source>
</evidence>
<feature type="chain" id="PRO_5046167833" description="Carboxypeptidase Q" evidence="22">
    <location>
        <begin position="21"/>
        <end position="528"/>
    </location>
</feature>
<dbReference type="CDD" id="cd08015">
    <property type="entry name" value="M28_like"/>
    <property type="match status" value="1"/>
</dbReference>
<evidence type="ECO:0000256" key="8">
    <source>
        <dbReference type="ARBA" id="ARBA00022670"/>
    </source>
</evidence>
<evidence type="ECO:0000259" key="23">
    <source>
        <dbReference type="Pfam" id="PF04389"/>
    </source>
</evidence>
<evidence type="ECO:0000256" key="20">
    <source>
        <dbReference type="ARBA" id="ARBA00033328"/>
    </source>
</evidence>
<evidence type="ECO:0000256" key="16">
    <source>
        <dbReference type="ARBA" id="ARBA00023145"/>
    </source>
</evidence>
<keyword evidence="7" id="KW-0121">Carboxypeptidase</keyword>
<dbReference type="Pfam" id="PF04389">
    <property type="entry name" value="Peptidase_M28"/>
    <property type="match status" value="1"/>
</dbReference>
<evidence type="ECO:0000256" key="5">
    <source>
        <dbReference type="ARBA" id="ARBA00014116"/>
    </source>
</evidence>
<keyword evidence="18" id="KW-0458">Lysosome</keyword>
<evidence type="ECO:0000313" key="24">
    <source>
        <dbReference type="EMBL" id="NID13726.1"/>
    </source>
</evidence>
<comment type="subunit">
    <text evidence="19">Homodimer. The monomeric form is inactive while the homodimer is active.</text>
</comment>
<feature type="domain" description="Peptidase M28" evidence="23">
    <location>
        <begin position="303"/>
        <end position="505"/>
    </location>
</feature>
<keyword evidence="6" id="KW-0964">Secreted</keyword>
<reference evidence="24" key="1">
    <citation type="submission" date="2024-05" db="EMBL/GenBank/DDBJ databases">
        <authorList>
            <person name="Jung D.-H."/>
        </authorList>
    </citation>
    <scope>NUCLEOTIDE SEQUENCE</scope>
    <source>
        <strain evidence="24">JA-25</strain>
    </source>
</reference>
<evidence type="ECO:0000256" key="12">
    <source>
        <dbReference type="ARBA" id="ARBA00022824"/>
    </source>
</evidence>
<keyword evidence="16" id="KW-0865">Zymogen</keyword>
<protein>
    <recommendedName>
        <fullName evidence="5">Carboxypeptidase Q</fullName>
    </recommendedName>
    <alternativeName>
        <fullName evidence="20">Plasma glutamate carboxypeptidase</fullName>
    </alternativeName>
</protein>
<keyword evidence="11" id="KW-0378">Hydrolase</keyword>
<dbReference type="PANTHER" id="PTHR12053">
    <property type="entry name" value="PROTEASE FAMILY M28 PLASMA GLUTAMATE CARBOXYPEPTIDASE-RELATED"/>
    <property type="match status" value="1"/>
</dbReference>
<dbReference type="EMBL" id="WAEL01000014">
    <property type="protein sequence ID" value="NID13726.1"/>
    <property type="molecule type" value="Genomic_DNA"/>
</dbReference>
<evidence type="ECO:0000256" key="1">
    <source>
        <dbReference type="ARBA" id="ARBA00004240"/>
    </source>
</evidence>
<keyword evidence="8" id="KW-0645">Protease</keyword>
<gene>
    <name evidence="24" type="ORF">F7231_26395</name>
</gene>
<evidence type="ECO:0000256" key="10">
    <source>
        <dbReference type="ARBA" id="ARBA00022729"/>
    </source>
</evidence>
<evidence type="ECO:0000256" key="14">
    <source>
        <dbReference type="ARBA" id="ARBA00023034"/>
    </source>
</evidence>
<evidence type="ECO:0000256" key="13">
    <source>
        <dbReference type="ARBA" id="ARBA00022833"/>
    </source>
</evidence>
<accession>A0ABX0QNJ5</accession>
<feature type="compositionally biased region" description="Gly residues" evidence="21">
    <location>
        <begin position="188"/>
        <end position="198"/>
    </location>
</feature>
<comment type="subcellular location">
    <subcellularLocation>
        <location evidence="1">Endoplasmic reticulum</location>
    </subcellularLocation>
    <subcellularLocation>
        <location evidence="3">Golgi apparatus</location>
    </subcellularLocation>
    <subcellularLocation>
        <location evidence="2">Lysosome</location>
    </subcellularLocation>
    <subcellularLocation>
        <location evidence="4">Secreted</location>
    </subcellularLocation>
</comment>
<evidence type="ECO:0000256" key="3">
    <source>
        <dbReference type="ARBA" id="ARBA00004555"/>
    </source>
</evidence>
<evidence type="ECO:0000256" key="9">
    <source>
        <dbReference type="ARBA" id="ARBA00022723"/>
    </source>
</evidence>
<feature type="signal peptide" evidence="22">
    <location>
        <begin position="1"/>
        <end position="20"/>
    </location>
</feature>
<sequence>MTNKLLLTGLLVGGSLLAYGQDEKIDMATMDKIRQEGMQKSQVMETAFYLTDVNGPRIQGPGYMNAANYAKGKLAGYGLQNSRLESWGDWGKGWNVERCYFAMTAPYYKSMIAVPRAWSGSTNKLQTADILFITDTDTMALESYKGKLKNKIILMDQTYKVSPSFKADADRYTEEELQKMASAEAPRGSGGQRGGAGGDSTMRRMMQTMRTRNVFNQKMRKMAKTEGAVGILNSTQTSKDGTLFVSGDYANAALGAVPDDLADLSISAEDYMMLCRLMKAKVPVKLEVDVKTKFFADDIKGYNVLAEIPGTDPKLKEEVVMLGAHLDSWHAATGATDNAAGSAVMMEAVRILKAVGAKPRRTIRIALWSGEEQGLFGSRNYVTNHLVDAKTSKLTKDGENISAYFNVDNGTGKIRGIYLQGNVAAGPIFTQWLKPFNDLGATTVTAQNTGGTDHQSFDRVGVPGFQFIQDRIEYNTRTHHTNMDTYDHLQPDDLKQAATVVAAFVYNAAMRDQKIPVKEPVTAQQSNR</sequence>
<dbReference type="Proteomes" id="UP000606008">
    <property type="component" value="Unassembled WGS sequence"/>
</dbReference>
<evidence type="ECO:0000256" key="7">
    <source>
        <dbReference type="ARBA" id="ARBA00022645"/>
    </source>
</evidence>
<keyword evidence="13" id="KW-0862">Zinc</keyword>
<evidence type="ECO:0000256" key="11">
    <source>
        <dbReference type="ARBA" id="ARBA00022801"/>
    </source>
</evidence>
<keyword evidence="17" id="KW-0325">Glycoprotein</keyword>
<dbReference type="SUPFAM" id="SSF53187">
    <property type="entry name" value="Zn-dependent exopeptidases"/>
    <property type="match status" value="1"/>
</dbReference>
<evidence type="ECO:0000256" key="15">
    <source>
        <dbReference type="ARBA" id="ARBA00023049"/>
    </source>
</evidence>
<name>A0ABX0QNJ5_9BACT</name>
<proteinExistence type="predicted"/>
<dbReference type="RefSeq" id="WP_166694238.1">
    <property type="nucleotide sequence ID" value="NZ_WAEL01000014.1"/>
</dbReference>
<keyword evidence="25" id="KW-1185">Reference proteome</keyword>
<evidence type="ECO:0000256" key="18">
    <source>
        <dbReference type="ARBA" id="ARBA00023228"/>
    </source>
</evidence>
<comment type="caution">
    <text evidence="24">The sequence shown here is derived from an EMBL/GenBank/DDBJ whole genome shotgun (WGS) entry which is preliminary data.</text>
</comment>
<keyword evidence="12" id="KW-0256">Endoplasmic reticulum</keyword>
<evidence type="ECO:0000256" key="6">
    <source>
        <dbReference type="ARBA" id="ARBA00022525"/>
    </source>
</evidence>
<feature type="region of interest" description="Disordered" evidence="21">
    <location>
        <begin position="176"/>
        <end position="200"/>
    </location>
</feature>
<keyword evidence="15" id="KW-0482">Metalloprotease</keyword>
<evidence type="ECO:0000313" key="25">
    <source>
        <dbReference type="Proteomes" id="UP000606008"/>
    </source>
</evidence>
<evidence type="ECO:0000256" key="4">
    <source>
        <dbReference type="ARBA" id="ARBA00004613"/>
    </source>
</evidence>
<dbReference type="PANTHER" id="PTHR12053:SF3">
    <property type="entry name" value="CARBOXYPEPTIDASE Q"/>
    <property type="match status" value="1"/>
</dbReference>
<organism evidence="24 25">
    <name type="scientific">Fibrivirga algicola</name>
    <dbReference type="NCBI Taxonomy" id="2950420"/>
    <lineage>
        <taxon>Bacteria</taxon>
        <taxon>Pseudomonadati</taxon>
        <taxon>Bacteroidota</taxon>
        <taxon>Cytophagia</taxon>
        <taxon>Cytophagales</taxon>
        <taxon>Spirosomataceae</taxon>
        <taxon>Fibrivirga</taxon>
    </lineage>
</organism>
<dbReference type="InterPro" id="IPR007484">
    <property type="entry name" value="Peptidase_M28"/>
</dbReference>
<evidence type="ECO:0000256" key="2">
    <source>
        <dbReference type="ARBA" id="ARBA00004371"/>
    </source>
</evidence>
<evidence type="ECO:0000256" key="21">
    <source>
        <dbReference type="SAM" id="MobiDB-lite"/>
    </source>
</evidence>
<keyword evidence="10 22" id="KW-0732">Signal</keyword>